<accession>A0A564ZE28</accession>
<sequence length="271" mass="30823">MFELPPVFLQVPLKIPSNLRLYMSLVAGDDMKLHPSIRDSVKVTDLTHTVESSMTEFIPTRLVSGPSTPKMHESSTMIKSPKFLGQCNHIRAKPMLTYCPKRSTPVDDKCKQPEEISLDKLFSHSMGTVSKVDRPNSVKLHSLITYLLYTLKLTFLSPTLISVCWTSPLYSCLIRIQRALRLRQLFANQGIPKVIVSRYVTQFTSSRFEDICRDLNISLLHSPSNLNGQDEQLVDNMKRKLLVSQGEEIVKETLNSIQFRHRMASYVGAQI</sequence>
<proteinExistence type="predicted"/>
<reference evidence="1 2" key="1">
    <citation type="submission" date="2019-07" db="EMBL/GenBank/DDBJ databases">
        <authorList>
            <person name="Jastrzebski P J."/>
            <person name="Paukszto L."/>
            <person name="Jastrzebski P J."/>
        </authorList>
    </citation>
    <scope>NUCLEOTIDE SEQUENCE [LARGE SCALE GENOMIC DNA]</scope>
    <source>
        <strain evidence="1 2">WMS-il1</strain>
    </source>
</reference>
<keyword evidence="2" id="KW-1185">Reference proteome</keyword>
<organism evidence="1 2">
    <name type="scientific">Hymenolepis diminuta</name>
    <name type="common">Rat tapeworm</name>
    <dbReference type="NCBI Taxonomy" id="6216"/>
    <lineage>
        <taxon>Eukaryota</taxon>
        <taxon>Metazoa</taxon>
        <taxon>Spiralia</taxon>
        <taxon>Lophotrochozoa</taxon>
        <taxon>Platyhelminthes</taxon>
        <taxon>Cestoda</taxon>
        <taxon>Eucestoda</taxon>
        <taxon>Cyclophyllidea</taxon>
        <taxon>Hymenolepididae</taxon>
        <taxon>Hymenolepis</taxon>
    </lineage>
</organism>
<evidence type="ECO:0000313" key="2">
    <source>
        <dbReference type="Proteomes" id="UP000321570"/>
    </source>
</evidence>
<evidence type="ECO:0000313" key="1">
    <source>
        <dbReference type="EMBL" id="VUZ57757.1"/>
    </source>
</evidence>
<dbReference type="EMBL" id="CABIJS010000719">
    <property type="protein sequence ID" value="VUZ57757.1"/>
    <property type="molecule type" value="Genomic_DNA"/>
</dbReference>
<dbReference type="Proteomes" id="UP000321570">
    <property type="component" value="Unassembled WGS sequence"/>
</dbReference>
<dbReference type="AlphaFoldDB" id="A0A564ZE28"/>
<dbReference type="InterPro" id="IPR036397">
    <property type="entry name" value="RNaseH_sf"/>
</dbReference>
<gene>
    <name evidence="1" type="ORF">WMSIL1_LOCUS14880</name>
</gene>
<protein>
    <submittedName>
        <fullName evidence="1">Uncharacterized protein</fullName>
    </submittedName>
</protein>
<dbReference type="GO" id="GO:0003676">
    <property type="term" value="F:nucleic acid binding"/>
    <property type="evidence" value="ECO:0007669"/>
    <property type="project" value="InterPro"/>
</dbReference>
<name>A0A564ZE28_HYMDI</name>
<dbReference type="Gene3D" id="3.30.420.10">
    <property type="entry name" value="Ribonuclease H-like superfamily/Ribonuclease H"/>
    <property type="match status" value="1"/>
</dbReference>